<dbReference type="Proteomes" id="UP000499080">
    <property type="component" value="Unassembled WGS sequence"/>
</dbReference>
<keyword evidence="2" id="KW-1185">Reference proteome</keyword>
<gene>
    <name evidence="1" type="ORF">AVEN_270477_1</name>
</gene>
<comment type="caution">
    <text evidence="1">The sequence shown here is derived from an EMBL/GenBank/DDBJ whole genome shotgun (WGS) entry which is preliminary data.</text>
</comment>
<proteinExistence type="predicted"/>
<dbReference type="AlphaFoldDB" id="A0A4Y2B6Y4"/>
<organism evidence="1 2">
    <name type="scientific">Araneus ventricosus</name>
    <name type="common">Orbweaver spider</name>
    <name type="synonym">Epeira ventricosa</name>
    <dbReference type="NCBI Taxonomy" id="182803"/>
    <lineage>
        <taxon>Eukaryota</taxon>
        <taxon>Metazoa</taxon>
        <taxon>Ecdysozoa</taxon>
        <taxon>Arthropoda</taxon>
        <taxon>Chelicerata</taxon>
        <taxon>Arachnida</taxon>
        <taxon>Araneae</taxon>
        <taxon>Araneomorphae</taxon>
        <taxon>Entelegynae</taxon>
        <taxon>Araneoidea</taxon>
        <taxon>Araneidae</taxon>
        <taxon>Araneus</taxon>
    </lineage>
</organism>
<reference evidence="1 2" key="1">
    <citation type="journal article" date="2019" name="Sci. Rep.">
        <title>Orb-weaving spider Araneus ventricosus genome elucidates the spidroin gene catalogue.</title>
        <authorList>
            <person name="Kono N."/>
            <person name="Nakamura H."/>
            <person name="Ohtoshi R."/>
            <person name="Moran D.A.P."/>
            <person name="Shinohara A."/>
            <person name="Yoshida Y."/>
            <person name="Fujiwara M."/>
            <person name="Mori M."/>
            <person name="Tomita M."/>
            <person name="Arakawa K."/>
        </authorList>
    </citation>
    <scope>NUCLEOTIDE SEQUENCE [LARGE SCALE GENOMIC DNA]</scope>
</reference>
<dbReference type="Gene3D" id="3.30.420.10">
    <property type="entry name" value="Ribonuclease H-like superfamily/Ribonuclease H"/>
    <property type="match status" value="1"/>
</dbReference>
<name>A0A4Y2B6Y4_ARAVE</name>
<dbReference type="InterPro" id="IPR036397">
    <property type="entry name" value="RNaseH_sf"/>
</dbReference>
<dbReference type="EMBL" id="BGPR01000052">
    <property type="protein sequence ID" value="GBL87189.1"/>
    <property type="molecule type" value="Genomic_DNA"/>
</dbReference>
<evidence type="ECO:0000313" key="2">
    <source>
        <dbReference type="Proteomes" id="UP000499080"/>
    </source>
</evidence>
<evidence type="ECO:0000313" key="1">
    <source>
        <dbReference type="EMBL" id="GBL87189.1"/>
    </source>
</evidence>
<protein>
    <submittedName>
        <fullName evidence="1">Uncharacterized protein</fullName>
    </submittedName>
</protein>
<accession>A0A4Y2B6Y4</accession>
<sequence length="153" mass="17506">MARARDTLLGAKHRRKRPLQRWQLTCLGRDSNERPNRHLYCSLGIPSQLSDIATKPYLPLVWPFMAEMGTDAIFMDDSALPHRARSVRNYLESEAIPQMAWSARSPDLNPIEHVWDMLRRWIVGRSVPPGSLQAFQQALLQDALLCITVTKSD</sequence>
<dbReference type="GO" id="GO:0003676">
    <property type="term" value="F:nucleic acid binding"/>
    <property type="evidence" value="ECO:0007669"/>
    <property type="project" value="InterPro"/>
</dbReference>